<comment type="similarity">
    <text evidence="2">Belongs to the resistance-nodulation-cell division (RND) (TC 2.A.6) family. MmpL subfamily.</text>
</comment>
<dbReference type="PANTHER" id="PTHR33406:SF11">
    <property type="entry name" value="MEMBRANE PROTEIN SCO6666-RELATED"/>
    <property type="match status" value="1"/>
</dbReference>
<feature type="transmembrane region" description="Helical" evidence="7">
    <location>
        <begin position="236"/>
        <end position="253"/>
    </location>
</feature>
<evidence type="ECO:0000313" key="9">
    <source>
        <dbReference type="EMBL" id="GCF11375.1"/>
    </source>
</evidence>
<feature type="transmembrane region" description="Helical" evidence="7">
    <location>
        <begin position="12"/>
        <end position="35"/>
    </location>
</feature>
<dbReference type="InterPro" id="IPR004869">
    <property type="entry name" value="MMPL_dom"/>
</dbReference>
<feature type="transmembrane region" description="Helical" evidence="7">
    <location>
        <begin position="307"/>
        <end position="334"/>
    </location>
</feature>
<feature type="transmembrane region" description="Helical" evidence="7">
    <location>
        <begin position="211"/>
        <end position="230"/>
    </location>
</feature>
<evidence type="ECO:0000256" key="7">
    <source>
        <dbReference type="SAM" id="Phobius"/>
    </source>
</evidence>
<feature type="transmembrane region" description="Helical" evidence="7">
    <location>
        <begin position="671"/>
        <end position="689"/>
    </location>
</feature>
<evidence type="ECO:0000313" key="10">
    <source>
        <dbReference type="Proteomes" id="UP000322530"/>
    </source>
</evidence>
<feature type="transmembrane region" description="Helical" evidence="7">
    <location>
        <begin position="627"/>
        <end position="650"/>
    </location>
</feature>
<sequence length="772" mass="83615">MLTRLGGWLYRARWAVLVLAIVASIGLGLYGAGAFNSSVDTGLNDPNSESAKAQDLLDATFAPQGSKSSLLVLLLHDNANLKATEPAFEQATNSLIDKLKEHPEVLTAHSYYDTHSSDFLSHDQRETFVTLDVSTKDGNTTVYNRLKPFITSPDLHIDIGGTLASGVQFNEQLYHDLEFSETVALPIVAVLLVLIFGGLVAAILPLLVGGFAILGSFAVLHVLTNFISVSSFATNVVTIIALGLAIDYSLFMVTRFREELSQNGGDVQRAIQRAMATSGRTVLFSGLTVCTSLLSLLVFPQSVLKSIGLATIASALVAMLGSITILPVLLSLLGTRVNALSIQRLWRKRGQQSVALSDKRGAWYRLSYFVMRWSIPVSLLCILALLGLGTPFLHISFATEDERSLPLNISSRTVAEQLKQNFPNQNDTTIVLAVQTHGDVLTADNLAKMDSYVSDLKNLSHVTKVQSVVSLTPGVTLAQYQQLYAHPALNPPVMAAAQQLAKQNVTKVTLTVDLAAHSNQAKDVVTQVRKLARPAGITSLVGGLSASEMDQFASLGNSLPRAGSIMVVAIFILLFLMTGSLIMPLKAIILNMLSLSATFGALVWIFQDGHLQNLFGFKAFGALDSTQPILVFAIAFGLSMDYEVFLLSRIKEQFDRTGDNREAVATGLQRTGWLITSAAFLLAIVVGAFGTSRIIFIQELGVGLCLAILMDATLVRAILVPAMMNLLGTWNWWAPRPLQWLWLRIGLREPSDEPLENVPDNNISKSDDAVLV</sequence>
<feature type="transmembrane region" description="Helical" evidence="7">
    <location>
        <begin position="373"/>
        <end position="397"/>
    </location>
</feature>
<evidence type="ECO:0000256" key="5">
    <source>
        <dbReference type="ARBA" id="ARBA00022989"/>
    </source>
</evidence>
<feature type="transmembrane region" description="Helical" evidence="7">
    <location>
        <begin position="558"/>
        <end position="576"/>
    </location>
</feature>
<dbReference type="InterPro" id="IPR050545">
    <property type="entry name" value="Mycobact_MmpL"/>
</dbReference>
<dbReference type="Pfam" id="PF03176">
    <property type="entry name" value="MMPL"/>
    <property type="match status" value="2"/>
</dbReference>
<dbReference type="PANTHER" id="PTHR33406">
    <property type="entry name" value="MEMBRANE PROTEIN MJ1562-RELATED"/>
    <property type="match status" value="1"/>
</dbReference>
<organism evidence="9 10">
    <name type="scientific">Dictyobacter arantiisoli</name>
    <dbReference type="NCBI Taxonomy" id="2014874"/>
    <lineage>
        <taxon>Bacteria</taxon>
        <taxon>Bacillati</taxon>
        <taxon>Chloroflexota</taxon>
        <taxon>Ktedonobacteria</taxon>
        <taxon>Ktedonobacterales</taxon>
        <taxon>Dictyobacteraceae</taxon>
        <taxon>Dictyobacter</taxon>
    </lineage>
</organism>
<accession>A0A5A5TJF3</accession>
<gene>
    <name evidence="9" type="ORF">KDI_49390</name>
</gene>
<name>A0A5A5TJF3_9CHLR</name>
<feature type="transmembrane region" description="Helical" evidence="7">
    <location>
        <begin position="282"/>
        <end position="301"/>
    </location>
</feature>
<feature type="transmembrane region" description="Helical" evidence="7">
    <location>
        <begin position="183"/>
        <end position="204"/>
    </location>
</feature>
<reference evidence="9 10" key="1">
    <citation type="submission" date="2019-01" db="EMBL/GenBank/DDBJ databases">
        <title>Draft genome sequence of Dictyobacter sp. Uno17.</title>
        <authorList>
            <person name="Wang C.M."/>
            <person name="Zheng Y."/>
            <person name="Sakai Y."/>
            <person name="Abe K."/>
            <person name="Yokota A."/>
            <person name="Yabe S."/>
        </authorList>
    </citation>
    <scope>NUCLEOTIDE SEQUENCE [LARGE SCALE GENOMIC DNA]</scope>
    <source>
        <strain evidence="9 10">Uno17</strain>
    </source>
</reference>
<comment type="caution">
    <text evidence="9">The sequence shown here is derived from an EMBL/GenBank/DDBJ whole genome shotgun (WGS) entry which is preliminary data.</text>
</comment>
<dbReference type="EMBL" id="BIXY01000108">
    <property type="protein sequence ID" value="GCF11375.1"/>
    <property type="molecule type" value="Genomic_DNA"/>
</dbReference>
<dbReference type="AlphaFoldDB" id="A0A5A5TJF3"/>
<keyword evidence="4 7" id="KW-0812">Transmembrane</keyword>
<keyword evidence="6 7" id="KW-0472">Membrane</keyword>
<evidence type="ECO:0000256" key="3">
    <source>
        <dbReference type="ARBA" id="ARBA00022475"/>
    </source>
</evidence>
<keyword evidence="10" id="KW-1185">Reference proteome</keyword>
<dbReference type="PROSITE" id="PS50156">
    <property type="entry name" value="SSD"/>
    <property type="match status" value="1"/>
</dbReference>
<evidence type="ECO:0000256" key="2">
    <source>
        <dbReference type="ARBA" id="ARBA00010157"/>
    </source>
</evidence>
<dbReference type="OrthoDB" id="7051771at2"/>
<dbReference type="Gene3D" id="1.20.1640.10">
    <property type="entry name" value="Multidrug efflux transporter AcrB transmembrane domain"/>
    <property type="match status" value="2"/>
</dbReference>
<evidence type="ECO:0000256" key="1">
    <source>
        <dbReference type="ARBA" id="ARBA00004651"/>
    </source>
</evidence>
<dbReference type="InterPro" id="IPR000731">
    <property type="entry name" value="SSD"/>
</dbReference>
<evidence type="ECO:0000259" key="8">
    <source>
        <dbReference type="PROSITE" id="PS50156"/>
    </source>
</evidence>
<evidence type="ECO:0000256" key="4">
    <source>
        <dbReference type="ARBA" id="ARBA00022692"/>
    </source>
</evidence>
<dbReference type="SUPFAM" id="SSF82866">
    <property type="entry name" value="Multidrug efflux transporter AcrB transmembrane domain"/>
    <property type="match status" value="2"/>
</dbReference>
<comment type="subcellular location">
    <subcellularLocation>
        <location evidence="1">Cell membrane</location>
        <topology evidence="1">Multi-pass membrane protein</topology>
    </subcellularLocation>
</comment>
<evidence type="ECO:0000256" key="6">
    <source>
        <dbReference type="ARBA" id="ARBA00023136"/>
    </source>
</evidence>
<feature type="domain" description="SSD" evidence="8">
    <location>
        <begin position="202"/>
        <end position="332"/>
    </location>
</feature>
<dbReference type="GO" id="GO:0005886">
    <property type="term" value="C:plasma membrane"/>
    <property type="evidence" value="ECO:0007669"/>
    <property type="project" value="UniProtKB-SubCell"/>
</dbReference>
<protein>
    <submittedName>
        <fullName evidence="9">Membrane protein</fullName>
    </submittedName>
</protein>
<dbReference type="RefSeq" id="WP_149404206.1">
    <property type="nucleotide sequence ID" value="NZ_BIXY01000108.1"/>
</dbReference>
<proteinExistence type="inferred from homology"/>
<dbReference type="Proteomes" id="UP000322530">
    <property type="component" value="Unassembled WGS sequence"/>
</dbReference>
<keyword evidence="3" id="KW-1003">Cell membrane</keyword>
<feature type="transmembrane region" description="Helical" evidence="7">
    <location>
        <begin position="588"/>
        <end position="607"/>
    </location>
</feature>
<keyword evidence="5 7" id="KW-1133">Transmembrane helix</keyword>